<organism evidence="3 4">
    <name type="scientific">Hymenobacter segetis</name>
    <dbReference type="NCBI Taxonomy" id="2025509"/>
    <lineage>
        <taxon>Bacteria</taxon>
        <taxon>Pseudomonadati</taxon>
        <taxon>Bacteroidota</taxon>
        <taxon>Cytophagia</taxon>
        <taxon>Cytophagales</taxon>
        <taxon>Hymenobacteraceae</taxon>
        <taxon>Hymenobacter</taxon>
    </lineage>
</organism>
<accession>A0ABU9M2W6</accession>
<comment type="caution">
    <text evidence="3">The sequence shown here is derived from an EMBL/GenBank/DDBJ whole genome shotgun (WGS) entry which is preliminary data.</text>
</comment>
<evidence type="ECO:0000313" key="3">
    <source>
        <dbReference type="EMBL" id="MEL5996592.1"/>
    </source>
</evidence>
<keyword evidence="2" id="KW-1133">Transmembrane helix</keyword>
<gene>
    <name evidence="3" type="ORF">AAFH49_20455</name>
</gene>
<reference evidence="3 4" key="1">
    <citation type="journal article" date="2018" name="Arch. Microbiol.">
        <title>Hymenobacter segetis sp. nov., isolated from soil.</title>
        <authorList>
            <person name="Ten L.N."/>
            <person name="Lim S.J."/>
            <person name="Kim B.O."/>
            <person name="Kang I.K."/>
            <person name="Jung H.Y."/>
        </authorList>
    </citation>
    <scope>NUCLEOTIDE SEQUENCE [LARGE SCALE GENOMIC DNA]</scope>
    <source>
        <strain evidence="3 4">S7-3-11</strain>
    </source>
</reference>
<feature type="transmembrane region" description="Helical" evidence="2">
    <location>
        <begin position="80"/>
        <end position="106"/>
    </location>
</feature>
<keyword evidence="2" id="KW-0472">Membrane</keyword>
<evidence type="ECO:0000256" key="2">
    <source>
        <dbReference type="SAM" id="Phobius"/>
    </source>
</evidence>
<dbReference type="EMBL" id="JBCEVZ010000082">
    <property type="protein sequence ID" value="MEL5996592.1"/>
    <property type="molecule type" value="Genomic_DNA"/>
</dbReference>
<protein>
    <submittedName>
        <fullName evidence="3">Uncharacterized protein</fullName>
    </submittedName>
</protein>
<keyword evidence="4" id="KW-1185">Reference proteome</keyword>
<name>A0ABU9M2W6_9BACT</name>
<feature type="region of interest" description="Disordered" evidence="1">
    <location>
        <begin position="37"/>
        <end position="58"/>
    </location>
</feature>
<keyword evidence="2" id="KW-0812">Transmembrane</keyword>
<sequence length="154" mass="16735">MKTDVVEGSAKTQPTFSETVGFISITNIRPRWRASATRASGREAYPGSQSISRSHQKLPHMMDSTDSAAVRPAMTVRTLVVLNGWLVALTGLLMVCLGGLAGLVLTAQLFVYANGFLGFKALWRRAYSLALLYFLVAGIVAALYYALGRQIGHR</sequence>
<dbReference type="RefSeq" id="WP_342301089.1">
    <property type="nucleotide sequence ID" value="NZ_JBCEVZ010000082.1"/>
</dbReference>
<evidence type="ECO:0000313" key="4">
    <source>
        <dbReference type="Proteomes" id="UP001479606"/>
    </source>
</evidence>
<feature type="transmembrane region" description="Helical" evidence="2">
    <location>
        <begin position="126"/>
        <end position="147"/>
    </location>
</feature>
<dbReference type="Proteomes" id="UP001479606">
    <property type="component" value="Unassembled WGS sequence"/>
</dbReference>
<evidence type="ECO:0000256" key="1">
    <source>
        <dbReference type="SAM" id="MobiDB-lite"/>
    </source>
</evidence>
<proteinExistence type="predicted"/>